<dbReference type="GO" id="GO:0003700">
    <property type="term" value="F:DNA-binding transcription factor activity"/>
    <property type="evidence" value="ECO:0007669"/>
    <property type="project" value="InterPro"/>
</dbReference>
<evidence type="ECO:0000313" key="8">
    <source>
        <dbReference type="Proteomes" id="UP000509327"/>
    </source>
</evidence>
<keyword evidence="1" id="KW-0805">Transcription regulation</keyword>
<reference evidence="5 7" key="1">
    <citation type="submission" date="2018-06" db="EMBL/GenBank/DDBJ databases">
        <title>Genomic Encyclopedia of Type Strains, Phase III (KMG-III): the genomes of soil and plant-associated and newly described type strains.</title>
        <authorList>
            <person name="Whitman W."/>
        </authorList>
    </citation>
    <scope>NUCLEOTIDE SEQUENCE [LARGE SCALE GENOMIC DNA]</scope>
    <source>
        <strain evidence="5 7">CECT 7022</strain>
    </source>
</reference>
<dbReference type="Gene3D" id="2.60.120.10">
    <property type="entry name" value="Jelly Rolls"/>
    <property type="match status" value="1"/>
</dbReference>
<dbReference type="Gene3D" id="1.10.10.60">
    <property type="entry name" value="Homeodomain-like"/>
    <property type="match status" value="2"/>
</dbReference>
<evidence type="ECO:0000256" key="3">
    <source>
        <dbReference type="ARBA" id="ARBA00023163"/>
    </source>
</evidence>
<protein>
    <submittedName>
        <fullName evidence="5">AraC-like DNA-binding protein</fullName>
    </submittedName>
    <submittedName>
        <fullName evidence="6">Helix-turn-helix transcriptional regulator</fullName>
    </submittedName>
</protein>
<dbReference type="InterPro" id="IPR003313">
    <property type="entry name" value="AraC-bd"/>
</dbReference>
<dbReference type="GO" id="GO:0043565">
    <property type="term" value="F:sequence-specific DNA binding"/>
    <property type="evidence" value="ECO:0007669"/>
    <property type="project" value="InterPro"/>
</dbReference>
<feature type="domain" description="HTH araC/xylS-type" evidence="4">
    <location>
        <begin position="149"/>
        <end position="247"/>
    </location>
</feature>
<dbReference type="SUPFAM" id="SSF46689">
    <property type="entry name" value="Homeodomain-like"/>
    <property type="match status" value="2"/>
</dbReference>
<evidence type="ECO:0000256" key="1">
    <source>
        <dbReference type="ARBA" id="ARBA00023015"/>
    </source>
</evidence>
<dbReference type="Pfam" id="PF12833">
    <property type="entry name" value="HTH_18"/>
    <property type="match status" value="1"/>
</dbReference>
<proteinExistence type="predicted"/>
<dbReference type="PROSITE" id="PS00041">
    <property type="entry name" value="HTH_ARAC_FAMILY_1"/>
    <property type="match status" value="1"/>
</dbReference>
<dbReference type="InterPro" id="IPR014710">
    <property type="entry name" value="RmlC-like_jellyroll"/>
</dbReference>
<keyword evidence="2 5" id="KW-0238">DNA-binding</keyword>
<dbReference type="PANTHER" id="PTHR43280:SF2">
    <property type="entry name" value="HTH-TYPE TRANSCRIPTIONAL REGULATOR EXSA"/>
    <property type="match status" value="1"/>
</dbReference>
<name>A0A2V4VQI1_PAEBA</name>
<dbReference type="OrthoDB" id="2631408at2"/>
<dbReference type="EMBL" id="QJSW01000007">
    <property type="protein sequence ID" value="PYE48794.1"/>
    <property type="molecule type" value="Genomic_DNA"/>
</dbReference>
<dbReference type="InterPro" id="IPR009057">
    <property type="entry name" value="Homeodomain-like_sf"/>
</dbReference>
<dbReference type="InterPro" id="IPR020449">
    <property type="entry name" value="Tscrpt_reg_AraC-type_HTH"/>
</dbReference>
<dbReference type="InterPro" id="IPR018060">
    <property type="entry name" value="HTH_AraC"/>
</dbReference>
<dbReference type="PRINTS" id="PR00032">
    <property type="entry name" value="HTHARAC"/>
</dbReference>
<keyword evidence="8" id="KW-1185">Reference proteome</keyword>
<dbReference type="Proteomes" id="UP000247790">
    <property type="component" value="Unassembled WGS sequence"/>
</dbReference>
<evidence type="ECO:0000313" key="5">
    <source>
        <dbReference type="EMBL" id="PYE48794.1"/>
    </source>
</evidence>
<evidence type="ECO:0000259" key="4">
    <source>
        <dbReference type="PROSITE" id="PS01124"/>
    </source>
</evidence>
<dbReference type="InterPro" id="IPR018062">
    <property type="entry name" value="HTH_AraC-typ_CS"/>
</dbReference>
<accession>A0A2V4VQI1</accession>
<dbReference type="SMART" id="SM00342">
    <property type="entry name" value="HTH_ARAC"/>
    <property type="match status" value="1"/>
</dbReference>
<dbReference type="EMBL" id="CP054614">
    <property type="protein sequence ID" value="QKS57779.1"/>
    <property type="molecule type" value="Genomic_DNA"/>
</dbReference>
<dbReference type="AlphaFoldDB" id="A0A2V4VQI1"/>
<dbReference type="PANTHER" id="PTHR43280">
    <property type="entry name" value="ARAC-FAMILY TRANSCRIPTIONAL REGULATOR"/>
    <property type="match status" value="1"/>
</dbReference>
<dbReference type="InterPro" id="IPR037923">
    <property type="entry name" value="HTH-like"/>
</dbReference>
<dbReference type="RefSeq" id="WP_110896958.1">
    <property type="nucleotide sequence ID" value="NZ_CP054614.1"/>
</dbReference>
<dbReference type="PROSITE" id="PS01124">
    <property type="entry name" value="HTH_ARAC_FAMILY_2"/>
    <property type="match status" value="1"/>
</dbReference>
<dbReference type="Pfam" id="PF02311">
    <property type="entry name" value="AraC_binding"/>
    <property type="match status" value="1"/>
</dbReference>
<dbReference type="SUPFAM" id="SSF51215">
    <property type="entry name" value="Regulatory protein AraC"/>
    <property type="match status" value="1"/>
</dbReference>
<evidence type="ECO:0000256" key="2">
    <source>
        <dbReference type="ARBA" id="ARBA00023125"/>
    </source>
</evidence>
<gene>
    <name evidence="5" type="ORF">DFQ00_10787</name>
    <name evidence="6" type="ORF">HUB98_16715</name>
</gene>
<reference evidence="6 8" key="2">
    <citation type="submission" date="2020-06" db="EMBL/GenBank/DDBJ databases">
        <title>Complete genome of Paenibacillus barcinonensis KACC11450.</title>
        <authorList>
            <person name="Kim M."/>
            <person name="Park Y.-J."/>
            <person name="Shin J.-H."/>
        </authorList>
    </citation>
    <scope>NUCLEOTIDE SEQUENCE [LARGE SCALE GENOMIC DNA]</scope>
    <source>
        <strain evidence="6 8">KACC11450</strain>
    </source>
</reference>
<sequence>MDQVLYVVRAEHARFTHIIPHHHECYELIYYFKGNGTSMIGEHSYHFQAGTYALISPHQQHDEDHRGDAEVLFVGFQTDLSEIGELQGMHQDDREHSIHNYMLQLNTEYTRRGEGTQDYLNDRLHHMLLHLLHRGGNSMYPLFSGDRLQHVLSYMNEHFTQRLSIEMLADMSGYSYDRFRHLFKEKYGASPSRYMLIKRLDYSKHLLASTQMSISDVSAESGFVNDAQFCNMFKRETGITPRSYRKSLQLKSN</sequence>
<evidence type="ECO:0000313" key="7">
    <source>
        <dbReference type="Proteomes" id="UP000247790"/>
    </source>
</evidence>
<dbReference type="Proteomes" id="UP000509327">
    <property type="component" value="Chromosome"/>
</dbReference>
<evidence type="ECO:0000313" key="6">
    <source>
        <dbReference type="EMBL" id="QKS57779.1"/>
    </source>
</evidence>
<organism evidence="5 7">
    <name type="scientific">Paenibacillus barcinonensis</name>
    <dbReference type="NCBI Taxonomy" id="198119"/>
    <lineage>
        <taxon>Bacteria</taxon>
        <taxon>Bacillati</taxon>
        <taxon>Bacillota</taxon>
        <taxon>Bacilli</taxon>
        <taxon>Bacillales</taxon>
        <taxon>Paenibacillaceae</taxon>
        <taxon>Paenibacillus</taxon>
    </lineage>
</organism>
<keyword evidence="3" id="KW-0804">Transcription</keyword>